<reference evidence="2 3" key="1">
    <citation type="submission" date="2024-08" db="EMBL/GenBank/DDBJ databases">
        <title>Gnathostoma spinigerum genome.</title>
        <authorList>
            <person name="Gonzalez-Bertolin B."/>
            <person name="Monzon S."/>
            <person name="Zaballos A."/>
            <person name="Jimenez P."/>
            <person name="Dekumyoy P."/>
            <person name="Varona S."/>
            <person name="Cuesta I."/>
            <person name="Sumanam S."/>
            <person name="Adisakwattana P."/>
            <person name="Gasser R.B."/>
            <person name="Hernandez-Gonzalez A."/>
            <person name="Young N.D."/>
            <person name="Perteguer M.J."/>
        </authorList>
    </citation>
    <scope>NUCLEOTIDE SEQUENCE [LARGE SCALE GENOMIC DNA]</scope>
    <source>
        <strain evidence="2">AL3</strain>
        <tissue evidence="2">Liver</tissue>
    </source>
</reference>
<evidence type="ECO:0000313" key="2">
    <source>
        <dbReference type="EMBL" id="MFH4974065.1"/>
    </source>
</evidence>
<accession>A0ABD6E3R8</accession>
<protein>
    <submittedName>
        <fullName evidence="2">Uncharacterized protein</fullName>
    </submittedName>
</protein>
<name>A0ABD6E3R8_9BILA</name>
<dbReference type="AlphaFoldDB" id="A0ABD6E3R8"/>
<feature type="region of interest" description="Disordered" evidence="1">
    <location>
        <begin position="42"/>
        <end position="69"/>
    </location>
</feature>
<evidence type="ECO:0000313" key="3">
    <source>
        <dbReference type="Proteomes" id="UP001608902"/>
    </source>
</evidence>
<dbReference type="Proteomes" id="UP001608902">
    <property type="component" value="Unassembled WGS sequence"/>
</dbReference>
<gene>
    <name evidence="2" type="ORF">AB6A40_000774</name>
</gene>
<organism evidence="2 3">
    <name type="scientific">Gnathostoma spinigerum</name>
    <dbReference type="NCBI Taxonomy" id="75299"/>
    <lineage>
        <taxon>Eukaryota</taxon>
        <taxon>Metazoa</taxon>
        <taxon>Ecdysozoa</taxon>
        <taxon>Nematoda</taxon>
        <taxon>Chromadorea</taxon>
        <taxon>Rhabditida</taxon>
        <taxon>Spirurina</taxon>
        <taxon>Gnathostomatomorpha</taxon>
        <taxon>Gnathostomatoidea</taxon>
        <taxon>Gnathostomatidae</taxon>
        <taxon>Gnathostoma</taxon>
    </lineage>
</organism>
<keyword evidence="3" id="KW-1185">Reference proteome</keyword>
<dbReference type="EMBL" id="JBGFUD010000237">
    <property type="protein sequence ID" value="MFH4974065.1"/>
    <property type="molecule type" value="Genomic_DNA"/>
</dbReference>
<feature type="compositionally biased region" description="Polar residues" evidence="1">
    <location>
        <begin position="44"/>
        <end position="68"/>
    </location>
</feature>
<sequence length="117" mass="13287">MARLIVRLKVESDAVNTAEHSSNDGNKRWRKIKLFPASRRKFGNDSSEISSTFGGDTTFQSSSTSGRGTHSKYRVQVVIFVALEVRNFCCYEMWQWIKFPPSKTGASGRILRSYSRS</sequence>
<proteinExistence type="predicted"/>
<evidence type="ECO:0000256" key="1">
    <source>
        <dbReference type="SAM" id="MobiDB-lite"/>
    </source>
</evidence>
<comment type="caution">
    <text evidence="2">The sequence shown here is derived from an EMBL/GenBank/DDBJ whole genome shotgun (WGS) entry which is preliminary data.</text>
</comment>